<sequence>MIYPLISIVIPVYNTKTFLAQCVDSILLQTYKNFECILVDDGSSDGSGELCDDYSLKDDRVSVFHIQNGGVSKARNYGIAKAKGQYISFIDSDDFVLADYLETMVAPVMQSYICYDLICSGFRVIDNNGRRDFSCHNLYIDKRNNIKNLLPLLDSKQILNGPCCKLYKRDIIISNNLKFPEQLSLGEDLIFNCIYIKYVGNIINIDYLGYMYCHRNNDSLTKQKYAFSYYETLIDTQYRIRTELDYLLQSDDNRYRIYIENKCLSSFLYYLPMLYYVPNNRKIYIKKYLSLPFFKGSRSCLILTSLRHFLLLSITYLNNITLIDKYWYIIYKIKSNVIKC</sequence>
<comment type="caution">
    <text evidence="4">The sequence shown here is derived from an EMBL/GenBank/DDBJ whole genome shotgun (WGS) entry which is preliminary data.</text>
</comment>
<dbReference type="SUPFAM" id="SSF53448">
    <property type="entry name" value="Nucleotide-diphospho-sugar transferases"/>
    <property type="match status" value="1"/>
</dbReference>
<gene>
    <name evidence="4" type="ORF">DWX04_21710</name>
</gene>
<dbReference type="Pfam" id="PF00535">
    <property type="entry name" value="Glycos_transf_2"/>
    <property type="match status" value="1"/>
</dbReference>
<dbReference type="Proteomes" id="UP000283833">
    <property type="component" value="Unassembled WGS sequence"/>
</dbReference>
<dbReference type="PANTHER" id="PTHR22916">
    <property type="entry name" value="GLYCOSYLTRANSFERASE"/>
    <property type="match status" value="1"/>
</dbReference>
<keyword evidence="1" id="KW-0328">Glycosyltransferase</keyword>
<name>A0A3E4KIH8_PHOVU</name>
<dbReference type="EMBL" id="QRXI01000054">
    <property type="protein sequence ID" value="RGT86130.1"/>
    <property type="molecule type" value="Genomic_DNA"/>
</dbReference>
<dbReference type="InterPro" id="IPR029044">
    <property type="entry name" value="Nucleotide-diphossugar_trans"/>
</dbReference>
<evidence type="ECO:0000313" key="4">
    <source>
        <dbReference type="EMBL" id="RGT86130.1"/>
    </source>
</evidence>
<dbReference type="AlphaFoldDB" id="A0A3E4KIH8"/>
<evidence type="ECO:0000313" key="5">
    <source>
        <dbReference type="Proteomes" id="UP000283833"/>
    </source>
</evidence>
<accession>A0A3E4KIH8</accession>
<dbReference type="RefSeq" id="WP_117697014.1">
    <property type="nucleotide sequence ID" value="NZ_QRXI01000054.1"/>
</dbReference>
<feature type="domain" description="Glycosyltransferase 2-like" evidence="3">
    <location>
        <begin position="7"/>
        <end position="172"/>
    </location>
</feature>
<proteinExistence type="predicted"/>
<evidence type="ECO:0000259" key="3">
    <source>
        <dbReference type="Pfam" id="PF00535"/>
    </source>
</evidence>
<protein>
    <submittedName>
        <fullName evidence="4">Glycosyltransferase family 2 protein</fullName>
    </submittedName>
</protein>
<dbReference type="InterPro" id="IPR001173">
    <property type="entry name" value="Glyco_trans_2-like"/>
</dbReference>
<reference evidence="4 5" key="1">
    <citation type="submission" date="2018-08" db="EMBL/GenBank/DDBJ databases">
        <title>A genome reference for cultivated species of the human gut microbiota.</title>
        <authorList>
            <person name="Zou Y."/>
            <person name="Xue W."/>
            <person name="Luo G."/>
        </authorList>
    </citation>
    <scope>NUCLEOTIDE SEQUENCE [LARGE SCALE GENOMIC DNA]</scope>
    <source>
        <strain evidence="4 5">AF18-14</strain>
    </source>
</reference>
<dbReference type="CDD" id="cd00761">
    <property type="entry name" value="Glyco_tranf_GTA_type"/>
    <property type="match status" value="1"/>
</dbReference>
<organism evidence="4 5">
    <name type="scientific">Phocaeicola vulgatus</name>
    <name type="common">Bacteroides vulgatus</name>
    <dbReference type="NCBI Taxonomy" id="821"/>
    <lineage>
        <taxon>Bacteria</taxon>
        <taxon>Pseudomonadati</taxon>
        <taxon>Bacteroidota</taxon>
        <taxon>Bacteroidia</taxon>
        <taxon>Bacteroidales</taxon>
        <taxon>Bacteroidaceae</taxon>
        <taxon>Phocaeicola</taxon>
    </lineage>
</organism>
<evidence type="ECO:0000256" key="2">
    <source>
        <dbReference type="ARBA" id="ARBA00022679"/>
    </source>
</evidence>
<keyword evidence="2 4" id="KW-0808">Transferase</keyword>
<dbReference type="PANTHER" id="PTHR22916:SF51">
    <property type="entry name" value="GLYCOSYLTRANSFERASE EPSH-RELATED"/>
    <property type="match status" value="1"/>
</dbReference>
<dbReference type="Gene3D" id="3.90.550.10">
    <property type="entry name" value="Spore Coat Polysaccharide Biosynthesis Protein SpsA, Chain A"/>
    <property type="match status" value="1"/>
</dbReference>
<evidence type="ECO:0000256" key="1">
    <source>
        <dbReference type="ARBA" id="ARBA00022676"/>
    </source>
</evidence>
<dbReference type="GO" id="GO:0016758">
    <property type="term" value="F:hexosyltransferase activity"/>
    <property type="evidence" value="ECO:0007669"/>
    <property type="project" value="UniProtKB-ARBA"/>
</dbReference>